<dbReference type="OrthoDB" id="250246at2"/>
<dbReference type="Gene3D" id="3.90.1150.10">
    <property type="entry name" value="Aspartate Aminotransferase, domain 1"/>
    <property type="match status" value="1"/>
</dbReference>
<dbReference type="Pfam" id="PF00266">
    <property type="entry name" value="Aminotran_5"/>
    <property type="match status" value="1"/>
</dbReference>
<proteinExistence type="predicted"/>
<dbReference type="InterPro" id="IPR015421">
    <property type="entry name" value="PyrdxlP-dep_Trfase_major"/>
</dbReference>
<dbReference type="Proteomes" id="UP000199103">
    <property type="component" value="Chromosome I"/>
</dbReference>
<protein>
    <submittedName>
        <fullName evidence="3">Isopenicillin-N epimerase</fullName>
    </submittedName>
</protein>
<dbReference type="SUPFAM" id="SSF53383">
    <property type="entry name" value="PLP-dependent transferases"/>
    <property type="match status" value="1"/>
</dbReference>
<dbReference type="STRING" id="630515.SAMN04489812_5343"/>
<dbReference type="InterPro" id="IPR015424">
    <property type="entry name" value="PyrdxlP-dep_Trfase"/>
</dbReference>
<dbReference type="Gene3D" id="3.40.640.10">
    <property type="entry name" value="Type I PLP-dependent aspartate aminotransferase-like (Major domain)"/>
    <property type="match status" value="1"/>
</dbReference>
<gene>
    <name evidence="3" type="ORF">SAMN04489812_5343</name>
</gene>
<dbReference type="PANTHER" id="PTHR43092">
    <property type="entry name" value="L-CYSTEINE DESULFHYDRASE"/>
    <property type="match status" value="1"/>
</dbReference>
<dbReference type="InterPro" id="IPR015422">
    <property type="entry name" value="PyrdxlP-dep_Trfase_small"/>
</dbReference>
<evidence type="ECO:0000313" key="3">
    <source>
        <dbReference type="EMBL" id="SDT35276.1"/>
    </source>
</evidence>
<name>A0A1H1ZPV0_9ACTN</name>
<evidence type="ECO:0000313" key="4">
    <source>
        <dbReference type="Proteomes" id="UP000199103"/>
    </source>
</evidence>
<sequence length="375" mass="40254">MNRELLSTFGLDPEVLHLNHGAFGCAPIPVRRAAEVWRDRAERNPHRFNADELPPLIAETRQRAASFLGISPESAGLVRNVSEGVSAVLGSLDLGAGDEILLSSHGYGAVRIAATSWAERRGASVVSTDFAVGADDEDIVAAFVERCSPRTRLVVVDQITSGTAMVLPVARIAAAVDAPVLVDAAHVPGTLRTDIAGLGVAYWVGNLHKWGYTPRGSAVLWTREDLRAVTFPAVLSWQLPDGYAAAFDHPGTGDYAGWLAIGDGLDFWERLGGWDQIARQATMITDAQHRLAEAIDADLKDLATVPAPTMRLLPLPDLPDESADRLSGLLAERHRITVPTTGHGGRRFLRMAAAPYNTPDDYDRLGEALLDVIGG</sequence>
<feature type="domain" description="Aminotransferase class V" evidence="2">
    <location>
        <begin position="55"/>
        <end position="293"/>
    </location>
</feature>
<organism evidence="3 4">
    <name type="scientific">Microlunatus soli</name>
    <dbReference type="NCBI Taxonomy" id="630515"/>
    <lineage>
        <taxon>Bacteria</taxon>
        <taxon>Bacillati</taxon>
        <taxon>Actinomycetota</taxon>
        <taxon>Actinomycetes</taxon>
        <taxon>Propionibacteriales</taxon>
        <taxon>Propionibacteriaceae</taxon>
        <taxon>Microlunatus</taxon>
    </lineage>
</organism>
<reference evidence="3 4" key="1">
    <citation type="submission" date="2016-10" db="EMBL/GenBank/DDBJ databases">
        <authorList>
            <person name="de Groot N.N."/>
        </authorList>
    </citation>
    <scope>NUCLEOTIDE SEQUENCE [LARGE SCALE GENOMIC DNA]</scope>
    <source>
        <strain evidence="3 4">DSM 21800</strain>
    </source>
</reference>
<keyword evidence="1" id="KW-0663">Pyridoxal phosphate</keyword>
<dbReference type="InterPro" id="IPR000192">
    <property type="entry name" value="Aminotrans_V_dom"/>
</dbReference>
<dbReference type="RefSeq" id="WP_157683735.1">
    <property type="nucleotide sequence ID" value="NZ_LT629772.1"/>
</dbReference>
<evidence type="ECO:0000256" key="1">
    <source>
        <dbReference type="ARBA" id="ARBA00022898"/>
    </source>
</evidence>
<dbReference type="EMBL" id="LT629772">
    <property type="protein sequence ID" value="SDT35276.1"/>
    <property type="molecule type" value="Genomic_DNA"/>
</dbReference>
<dbReference type="AlphaFoldDB" id="A0A1H1ZPV0"/>
<accession>A0A1H1ZPV0</accession>
<dbReference type="PROSITE" id="PS51257">
    <property type="entry name" value="PROKAR_LIPOPROTEIN"/>
    <property type="match status" value="1"/>
</dbReference>
<dbReference type="PANTHER" id="PTHR43092:SF2">
    <property type="entry name" value="HERCYNYLCYSTEINE SULFOXIDE LYASE"/>
    <property type="match status" value="1"/>
</dbReference>
<keyword evidence="4" id="KW-1185">Reference proteome</keyword>
<evidence type="ECO:0000259" key="2">
    <source>
        <dbReference type="Pfam" id="PF00266"/>
    </source>
</evidence>